<name>A0A4Y2R1R4_ARAVE</name>
<keyword evidence="2" id="KW-1185">Reference proteome</keyword>
<reference evidence="1 2" key="1">
    <citation type="journal article" date="2019" name="Sci. Rep.">
        <title>Orb-weaving spider Araneus ventricosus genome elucidates the spidroin gene catalogue.</title>
        <authorList>
            <person name="Kono N."/>
            <person name="Nakamura H."/>
            <person name="Ohtoshi R."/>
            <person name="Moran D.A.P."/>
            <person name="Shinohara A."/>
            <person name="Yoshida Y."/>
            <person name="Fujiwara M."/>
            <person name="Mori M."/>
            <person name="Tomita M."/>
            <person name="Arakawa K."/>
        </authorList>
    </citation>
    <scope>NUCLEOTIDE SEQUENCE [LARGE SCALE GENOMIC DNA]</scope>
</reference>
<evidence type="ECO:0000313" key="1">
    <source>
        <dbReference type="EMBL" id="GBN69607.1"/>
    </source>
</evidence>
<dbReference type="PANTHER" id="PTHR46060:SF1">
    <property type="entry name" value="MARINER MOS1 TRANSPOSASE-LIKE PROTEIN"/>
    <property type="match status" value="1"/>
</dbReference>
<gene>
    <name evidence="1" type="ORF">AVEN_25772_1</name>
</gene>
<dbReference type="InterPro" id="IPR052709">
    <property type="entry name" value="Transposase-MT_Hybrid"/>
</dbReference>
<sequence>MRSFVSLAVWDLALSSKVKPLEVYCYSYSLVISVRFFGTLFPALTSSLSGRHFRSNEEVRQTVRNFLRSLGTDFYQDGFLKLVSRYDKCIDVGGEYVEK</sequence>
<dbReference type="AlphaFoldDB" id="A0A4Y2R1R4"/>
<proteinExistence type="predicted"/>
<accession>A0A4Y2R1R4</accession>
<dbReference type="EMBL" id="BGPR01015525">
    <property type="protein sequence ID" value="GBN69607.1"/>
    <property type="molecule type" value="Genomic_DNA"/>
</dbReference>
<dbReference type="OrthoDB" id="616263at2759"/>
<comment type="caution">
    <text evidence="1">The sequence shown here is derived from an EMBL/GenBank/DDBJ whole genome shotgun (WGS) entry which is preliminary data.</text>
</comment>
<dbReference type="Gene3D" id="3.30.420.10">
    <property type="entry name" value="Ribonuclease H-like superfamily/Ribonuclease H"/>
    <property type="match status" value="1"/>
</dbReference>
<protein>
    <submittedName>
        <fullName evidence="1">Uncharacterized protein</fullName>
    </submittedName>
</protein>
<dbReference type="GO" id="GO:0003676">
    <property type="term" value="F:nucleic acid binding"/>
    <property type="evidence" value="ECO:0007669"/>
    <property type="project" value="InterPro"/>
</dbReference>
<dbReference type="InterPro" id="IPR036397">
    <property type="entry name" value="RNaseH_sf"/>
</dbReference>
<evidence type="ECO:0000313" key="2">
    <source>
        <dbReference type="Proteomes" id="UP000499080"/>
    </source>
</evidence>
<dbReference type="PANTHER" id="PTHR46060">
    <property type="entry name" value="MARINER MOS1 TRANSPOSASE-LIKE PROTEIN"/>
    <property type="match status" value="1"/>
</dbReference>
<dbReference type="Proteomes" id="UP000499080">
    <property type="component" value="Unassembled WGS sequence"/>
</dbReference>
<organism evidence="1 2">
    <name type="scientific">Araneus ventricosus</name>
    <name type="common">Orbweaver spider</name>
    <name type="synonym">Epeira ventricosa</name>
    <dbReference type="NCBI Taxonomy" id="182803"/>
    <lineage>
        <taxon>Eukaryota</taxon>
        <taxon>Metazoa</taxon>
        <taxon>Ecdysozoa</taxon>
        <taxon>Arthropoda</taxon>
        <taxon>Chelicerata</taxon>
        <taxon>Arachnida</taxon>
        <taxon>Araneae</taxon>
        <taxon>Araneomorphae</taxon>
        <taxon>Entelegynae</taxon>
        <taxon>Araneoidea</taxon>
        <taxon>Araneidae</taxon>
        <taxon>Araneus</taxon>
    </lineage>
</organism>